<dbReference type="EMBL" id="JBHSOW010000127">
    <property type="protein sequence ID" value="MFC5653535.1"/>
    <property type="molecule type" value="Genomic_DNA"/>
</dbReference>
<dbReference type="InterPro" id="IPR039506">
    <property type="entry name" value="SPOB_a"/>
</dbReference>
<dbReference type="Pfam" id="PF14501">
    <property type="entry name" value="HATPase_c_5"/>
    <property type="match status" value="1"/>
</dbReference>
<evidence type="ECO:0000313" key="10">
    <source>
        <dbReference type="Proteomes" id="UP001596047"/>
    </source>
</evidence>
<organism evidence="9 10">
    <name type="scientific">Paenibacillus solisilvae</name>
    <dbReference type="NCBI Taxonomy" id="2486751"/>
    <lineage>
        <taxon>Bacteria</taxon>
        <taxon>Bacillati</taxon>
        <taxon>Bacillota</taxon>
        <taxon>Bacilli</taxon>
        <taxon>Bacillales</taxon>
        <taxon>Paenibacillaceae</taxon>
        <taxon>Paenibacillus</taxon>
    </lineage>
</organism>
<reference evidence="10" key="1">
    <citation type="journal article" date="2019" name="Int. J. Syst. Evol. Microbiol.">
        <title>The Global Catalogue of Microorganisms (GCM) 10K type strain sequencing project: providing services to taxonomists for standard genome sequencing and annotation.</title>
        <authorList>
            <consortium name="The Broad Institute Genomics Platform"/>
            <consortium name="The Broad Institute Genome Sequencing Center for Infectious Disease"/>
            <person name="Wu L."/>
            <person name="Ma J."/>
        </authorList>
    </citation>
    <scope>NUCLEOTIDE SEQUENCE [LARGE SCALE GENOMIC DNA]</scope>
    <source>
        <strain evidence="10">CGMCC 1.3240</strain>
    </source>
</reference>
<keyword evidence="7" id="KW-1133">Transmembrane helix</keyword>
<keyword evidence="10" id="KW-1185">Reference proteome</keyword>
<dbReference type="PANTHER" id="PTHR40448">
    <property type="entry name" value="TWO-COMPONENT SENSOR HISTIDINE KINASE"/>
    <property type="match status" value="1"/>
</dbReference>
<name>A0ABW0W5R1_9BACL</name>
<dbReference type="Pfam" id="PF14689">
    <property type="entry name" value="SPOB_a"/>
    <property type="match status" value="1"/>
</dbReference>
<keyword evidence="5" id="KW-0067">ATP-binding</keyword>
<sequence>MRRNVWLLALILIAVLLGVNNTIYYFTTKSSLESNLRHELETVAKQIAISIETSRNGSEKYQDQIGRELRAASIAAQYALNPDIEKVTNAQLVELKSKLDLYDLTLLKRTKDNIVLYRSSDNKQLNYPTSSWDPWYKAFNQLFDQKKVTVKWGQSLTNFWTGPFEFSTVQTKVINKWGYYYDGTTNYILDPYISYDDRQRDYDNVTGVNHMISETLSQNDTVLEIGVLNPETFDSGPRVTINENGEEVTHMTQNPILNGTNAFKHENDSRNVQLANETNKYVWLNTTINGKHVLKLYIPVNINKVASMLDGNGDAIDRYVLTLVADYQTIQDKLDKQFVNIGIIVVIVTALSFIIVYWTATGFRKSQDKLVRKAQETYVEEINQLFQSIRAQRHDFLNHVQTIHSLAEVNKIDELKAYTAELTGEIRQMNDIINIGNPAIAALIRAKISQAELLRVQLETSISDMNKMELGVKSLDMTRILGNLIDNAFDEALNYSEEERFVRIFIGQKPGYLEFAISNTCLHAETLAAKPLFESGYTSKDGTHSGLGLSIVKSIVDQYKGLVRIAINEPGMITFIVKIPD</sequence>
<dbReference type="PROSITE" id="PS50109">
    <property type="entry name" value="HIS_KIN"/>
    <property type="match status" value="1"/>
</dbReference>
<evidence type="ECO:0000256" key="6">
    <source>
        <dbReference type="ARBA" id="ARBA00023012"/>
    </source>
</evidence>
<dbReference type="PANTHER" id="PTHR40448:SF1">
    <property type="entry name" value="TWO-COMPONENT SENSOR HISTIDINE KINASE"/>
    <property type="match status" value="1"/>
</dbReference>
<evidence type="ECO:0000256" key="3">
    <source>
        <dbReference type="ARBA" id="ARBA00022741"/>
    </source>
</evidence>
<accession>A0ABW0W5R1</accession>
<dbReference type="SUPFAM" id="SSF55890">
    <property type="entry name" value="Sporulation response regulatory protein Spo0B"/>
    <property type="match status" value="1"/>
</dbReference>
<feature type="transmembrane region" description="Helical" evidence="7">
    <location>
        <begin position="338"/>
        <end position="360"/>
    </location>
</feature>
<dbReference type="SMART" id="SM00387">
    <property type="entry name" value="HATPase_c"/>
    <property type="match status" value="1"/>
</dbReference>
<protein>
    <submittedName>
        <fullName evidence="9">Sensor histidine kinase</fullName>
        <ecNumber evidence="9">2.7.13.3</ecNumber>
    </submittedName>
</protein>
<dbReference type="InterPro" id="IPR036890">
    <property type="entry name" value="HATPase_C_sf"/>
</dbReference>
<feature type="domain" description="Histidine kinase" evidence="8">
    <location>
        <begin position="391"/>
        <end position="581"/>
    </location>
</feature>
<dbReference type="SUPFAM" id="SSF55874">
    <property type="entry name" value="ATPase domain of HSP90 chaperone/DNA topoisomerase II/histidine kinase"/>
    <property type="match status" value="1"/>
</dbReference>
<dbReference type="EC" id="2.7.13.3" evidence="9"/>
<keyword evidence="7" id="KW-0812">Transmembrane</keyword>
<gene>
    <name evidence="9" type="ORF">ACFPYJ_31330</name>
</gene>
<dbReference type="InterPro" id="IPR032834">
    <property type="entry name" value="NatK-like_C"/>
</dbReference>
<dbReference type="InterPro" id="IPR003594">
    <property type="entry name" value="HATPase_dom"/>
</dbReference>
<keyword evidence="4 9" id="KW-0418">Kinase</keyword>
<dbReference type="Gene3D" id="1.10.287.130">
    <property type="match status" value="1"/>
</dbReference>
<evidence type="ECO:0000256" key="2">
    <source>
        <dbReference type="ARBA" id="ARBA00022679"/>
    </source>
</evidence>
<dbReference type="Gene3D" id="3.30.565.10">
    <property type="entry name" value="Histidine kinase-like ATPase, C-terminal domain"/>
    <property type="match status" value="1"/>
</dbReference>
<dbReference type="InterPro" id="IPR016120">
    <property type="entry name" value="Sig_transdc_His_kin_SpoOB"/>
</dbReference>
<dbReference type="RefSeq" id="WP_379192186.1">
    <property type="nucleotide sequence ID" value="NZ_JBHSOW010000127.1"/>
</dbReference>
<evidence type="ECO:0000256" key="1">
    <source>
        <dbReference type="ARBA" id="ARBA00022553"/>
    </source>
</evidence>
<keyword evidence="1" id="KW-0597">Phosphoprotein</keyword>
<evidence type="ECO:0000256" key="7">
    <source>
        <dbReference type="SAM" id="Phobius"/>
    </source>
</evidence>
<evidence type="ECO:0000256" key="5">
    <source>
        <dbReference type="ARBA" id="ARBA00022840"/>
    </source>
</evidence>
<keyword evidence="3" id="KW-0547">Nucleotide-binding</keyword>
<dbReference type="GO" id="GO:0004673">
    <property type="term" value="F:protein histidine kinase activity"/>
    <property type="evidence" value="ECO:0007669"/>
    <property type="project" value="UniProtKB-EC"/>
</dbReference>
<evidence type="ECO:0000256" key="4">
    <source>
        <dbReference type="ARBA" id="ARBA00022777"/>
    </source>
</evidence>
<keyword evidence="2 9" id="KW-0808">Transferase</keyword>
<dbReference type="Proteomes" id="UP001596047">
    <property type="component" value="Unassembled WGS sequence"/>
</dbReference>
<proteinExistence type="predicted"/>
<evidence type="ECO:0000259" key="8">
    <source>
        <dbReference type="PROSITE" id="PS50109"/>
    </source>
</evidence>
<dbReference type="InterPro" id="IPR005467">
    <property type="entry name" value="His_kinase_dom"/>
</dbReference>
<evidence type="ECO:0000313" key="9">
    <source>
        <dbReference type="EMBL" id="MFC5653535.1"/>
    </source>
</evidence>
<comment type="caution">
    <text evidence="9">The sequence shown here is derived from an EMBL/GenBank/DDBJ whole genome shotgun (WGS) entry which is preliminary data.</text>
</comment>
<keyword evidence="6" id="KW-0902">Two-component regulatory system</keyword>
<keyword evidence="7" id="KW-0472">Membrane</keyword>